<dbReference type="GO" id="GO:0000160">
    <property type="term" value="P:phosphorelay signal transduction system"/>
    <property type="evidence" value="ECO:0007669"/>
    <property type="project" value="InterPro"/>
</dbReference>
<feature type="modified residue" description="4-aspartylphosphate" evidence="1">
    <location>
        <position position="58"/>
    </location>
</feature>
<gene>
    <name evidence="4" type="ORF">JW984_00795</name>
</gene>
<dbReference type="Pfam" id="PF00072">
    <property type="entry name" value="Response_reg"/>
    <property type="match status" value="1"/>
</dbReference>
<keyword evidence="1" id="KW-0597">Phosphoprotein</keyword>
<protein>
    <submittedName>
        <fullName evidence="4">Response regulator</fullName>
    </submittedName>
</protein>
<reference evidence="4" key="1">
    <citation type="journal article" date="2021" name="Environ. Microbiol.">
        <title>Genomic characterization of three novel Desulfobacterota classes expand the metabolic and phylogenetic diversity of the phylum.</title>
        <authorList>
            <person name="Murphy C.L."/>
            <person name="Biggerstaff J."/>
            <person name="Eichhorn A."/>
            <person name="Ewing E."/>
            <person name="Shahan R."/>
            <person name="Soriano D."/>
            <person name="Stewart S."/>
            <person name="VanMol K."/>
            <person name="Walker R."/>
            <person name="Walters P."/>
            <person name="Elshahed M.S."/>
            <person name="Youssef N.H."/>
        </authorList>
    </citation>
    <scope>NUCLEOTIDE SEQUENCE</scope>
    <source>
        <strain evidence="4">Zod_Metabat.24</strain>
    </source>
</reference>
<dbReference type="PROSITE" id="PS50005">
    <property type="entry name" value="TPR"/>
    <property type="match status" value="1"/>
</dbReference>
<dbReference type="InterPro" id="IPR011990">
    <property type="entry name" value="TPR-like_helical_dom_sf"/>
</dbReference>
<evidence type="ECO:0000256" key="1">
    <source>
        <dbReference type="PROSITE-ProRule" id="PRU00169"/>
    </source>
</evidence>
<dbReference type="InterPro" id="IPR019734">
    <property type="entry name" value="TPR_rpt"/>
</dbReference>
<keyword evidence="2" id="KW-0802">TPR repeat</keyword>
<proteinExistence type="predicted"/>
<dbReference type="InterPro" id="IPR011006">
    <property type="entry name" value="CheY-like_superfamily"/>
</dbReference>
<dbReference type="Gene3D" id="3.40.50.2300">
    <property type="match status" value="1"/>
</dbReference>
<accession>A0A9D8K950</accession>
<dbReference type="PANTHER" id="PTHR36304:SF4">
    <property type="entry name" value="DUF4388 DOMAIN-CONTAINING PROTEIN"/>
    <property type="match status" value="1"/>
</dbReference>
<dbReference type="EMBL" id="JAFGIX010000003">
    <property type="protein sequence ID" value="MBN1571716.1"/>
    <property type="molecule type" value="Genomic_DNA"/>
</dbReference>
<feature type="repeat" description="TPR" evidence="2">
    <location>
        <begin position="252"/>
        <end position="285"/>
    </location>
</feature>
<organism evidence="4 5">
    <name type="scientific">Candidatus Zymogenus saltonus</name>
    <dbReference type="NCBI Taxonomy" id="2844893"/>
    <lineage>
        <taxon>Bacteria</taxon>
        <taxon>Deltaproteobacteria</taxon>
        <taxon>Candidatus Zymogenia</taxon>
        <taxon>Candidatus Zymogeniales</taxon>
        <taxon>Candidatus Zymogenaceae</taxon>
        <taxon>Candidatus Zymogenus</taxon>
    </lineage>
</organism>
<dbReference type="InterPro" id="IPR025497">
    <property type="entry name" value="PatA-like_N"/>
</dbReference>
<dbReference type="PANTHER" id="PTHR36304">
    <property type="entry name" value="DOMAIN GTPASE-ACTIVATING PROTEIN, PUTATIVE-RELATED-RELATED"/>
    <property type="match status" value="1"/>
</dbReference>
<dbReference type="Proteomes" id="UP000809273">
    <property type="component" value="Unassembled WGS sequence"/>
</dbReference>
<dbReference type="SMART" id="SM00448">
    <property type="entry name" value="REC"/>
    <property type="match status" value="1"/>
</dbReference>
<dbReference type="InterPro" id="IPR001789">
    <property type="entry name" value="Sig_transdc_resp-reg_receiver"/>
</dbReference>
<evidence type="ECO:0000256" key="2">
    <source>
        <dbReference type="PROSITE-ProRule" id="PRU00339"/>
    </source>
</evidence>
<dbReference type="Pfam" id="PF14332">
    <property type="entry name" value="DUF4388"/>
    <property type="match status" value="1"/>
</dbReference>
<dbReference type="SUPFAM" id="SSF52172">
    <property type="entry name" value="CheY-like"/>
    <property type="match status" value="1"/>
</dbReference>
<reference evidence="4" key="2">
    <citation type="submission" date="2021-01" db="EMBL/GenBank/DDBJ databases">
        <authorList>
            <person name="Hahn C.R."/>
            <person name="Youssef N.H."/>
            <person name="Elshahed M."/>
        </authorList>
    </citation>
    <scope>NUCLEOTIDE SEQUENCE</scope>
    <source>
        <strain evidence="4">Zod_Metabat.24</strain>
    </source>
</reference>
<evidence type="ECO:0000259" key="3">
    <source>
        <dbReference type="PROSITE" id="PS50110"/>
    </source>
</evidence>
<name>A0A9D8K950_9DELT</name>
<dbReference type="CDD" id="cd00156">
    <property type="entry name" value="REC"/>
    <property type="match status" value="1"/>
</dbReference>
<sequence>MADLDKVLIVDDEETLTWSMSKSLSKDKDKFDVIVANSAEDALKVLEAQKNIKLVITDIRMPGISGLDLLSKIRKEYPDVKVIIITAYGSPSVQREANMRGSLYYIEKPFEIKEIRKIIIDTLKEERKGFEGQLSDLLLTDVIQMKCLGKSSSSLSIKSGAREGKIFFKEGKIVHAETGNATGEDAFYQILSWPEGTFASTRADTPKKSTIEKDWQFLVMEGLRIADEASKPVEGKKIAVKVDEKEEDLSEFFEHLDMGFIYLKENDLKKAKKEWDQALKLQPENEMVKFNLRKLEEREAKAKS</sequence>
<dbReference type="PROSITE" id="PS50110">
    <property type="entry name" value="RESPONSE_REGULATORY"/>
    <property type="match status" value="1"/>
</dbReference>
<feature type="domain" description="Response regulatory" evidence="3">
    <location>
        <begin position="6"/>
        <end position="123"/>
    </location>
</feature>
<evidence type="ECO:0000313" key="4">
    <source>
        <dbReference type="EMBL" id="MBN1571716.1"/>
    </source>
</evidence>
<dbReference type="Gene3D" id="1.25.40.10">
    <property type="entry name" value="Tetratricopeptide repeat domain"/>
    <property type="match status" value="1"/>
</dbReference>
<comment type="caution">
    <text evidence="4">The sequence shown here is derived from an EMBL/GenBank/DDBJ whole genome shotgun (WGS) entry which is preliminary data.</text>
</comment>
<dbReference type="SUPFAM" id="SSF48452">
    <property type="entry name" value="TPR-like"/>
    <property type="match status" value="1"/>
</dbReference>
<evidence type="ECO:0000313" key="5">
    <source>
        <dbReference type="Proteomes" id="UP000809273"/>
    </source>
</evidence>
<dbReference type="AlphaFoldDB" id="A0A9D8K950"/>